<dbReference type="PROSITE" id="PS01302">
    <property type="entry name" value="UPF0758"/>
    <property type="match status" value="1"/>
</dbReference>
<organism evidence="8 9">
    <name type="scientific">Candidatus Falkowbacteria bacterium CG23_combo_of_CG06-09_8_20_14_all_49_15</name>
    <dbReference type="NCBI Taxonomy" id="1974572"/>
    <lineage>
        <taxon>Bacteria</taxon>
        <taxon>Candidatus Falkowiibacteriota</taxon>
    </lineage>
</organism>
<dbReference type="GO" id="GO:0046872">
    <property type="term" value="F:metal ion binding"/>
    <property type="evidence" value="ECO:0007669"/>
    <property type="project" value="UniProtKB-KW"/>
</dbReference>
<dbReference type="PANTHER" id="PTHR30471">
    <property type="entry name" value="DNA REPAIR PROTEIN RADC"/>
    <property type="match status" value="1"/>
</dbReference>
<dbReference type="Proteomes" id="UP000230729">
    <property type="component" value="Unassembled WGS sequence"/>
</dbReference>
<evidence type="ECO:0000313" key="9">
    <source>
        <dbReference type="Proteomes" id="UP000230729"/>
    </source>
</evidence>
<feature type="domain" description="MPN" evidence="7">
    <location>
        <begin position="101"/>
        <end position="217"/>
    </location>
</feature>
<evidence type="ECO:0000256" key="4">
    <source>
        <dbReference type="ARBA" id="ARBA00022833"/>
    </source>
</evidence>
<evidence type="ECO:0000259" key="7">
    <source>
        <dbReference type="PROSITE" id="PS50249"/>
    </source>
</evidence>
<name>A0A2G9ZLA7_9BACT</name>
<evidence type="ECO:0000256" key="3">
    <source>
        <dbReference type="ARBA" id="ARBA00022801"/>
    </source>
</evidence>
<keyword evidence="1" id="KW-0645">Protease</keyword>
<dbReference type="EMBL" id="PCSD01000042">
    <property type="protein sequence ID" value="PIP33881.1"/>
    <property type="molecule type" value="Genomic_DNA"/>
</dbReference>
<protein>
    <recommendedName>
        <fullName evidence="7">MPN domain-containing protein</fullName>
    </recommendedName>
</protein>
<keyword evidence="4" id="KW-0862">Zinc</keyword>
<dbReference type="NCBIfam" id="TIGR00608">
    <property type="entry name" value="radc"/>
    <property type="match status" value="1"/>
</dbReference>
<evidence type="ECO:0000256" key="2">
    <source>
        <dbReference type="ARBA" id="ARBA00022723"/>
    </source>
</evidence>
<dbReference type="AlphaFoldDB" id="A0A2G9ZLA7"/>
<evidence type="ECO:0000313" key="8">
    <source>
        <dbReference type="EMBL" id="PIP33881.1"/>
    </source>
</evidence>
<keyword evidence="3" id="KW-0378">Hydrolase</keyword>
<comment type="caution">
    <text evidence="8">The sequence shown here is derived from an EMBL/GenBank/DDBJ whole genome shotgun (WGS) entry which is preliminary data.</text>
</comment>
<dbReference type="PANTHER" id="PTHR30471:SF3">
    <property type="entry name" value="UPF0758 PROTEIN YEES-RELATED"/>
    <property type="match status" value="1"/>
</dbReference>
<evidence type="ECO:0000256" key="1">
    <source>
        <dbReference type="ARBA" id="ARBA00022670"/>
    </source>
</evidence>
<gene>
    <name evidence="8" type="ORF">COX22_01980</name>
</gene>
<dbReference type="InterPro" id="IPR046778">
    <property type="entry name" value="UPF0758_N"/>
</dbReference>
<proteinExistence type="inferred from homology"/>
<dbReference type="InterPro" id="IPR037518">
    <property type="entry name" value="MPN"/>
</dbReference>
<dbReference type="Pfam" id="PF04002">
    <property type="entry name" value="RadC"/>
    <property type="match status" value="1"/>
</dbReference>
<comment type="similarity">
    <text evidence="6">Belongs to the UPF0758 family.</text>
</comment>
<dbReference type="GO" id="GO:0008237">
    <property type="term" value="F:metallopeptidase activity"/>
    <property type="evidence" value="ECO:0007669"/>
    <property type="project" value="UniProtKB-KW"/>
</dbReference>
<dbReference type="InterPro" id="IPR025657">
    <property type="entry name" value="RadC_JAB"/>
</dbReference>
<accession>A0A2G9ZLA7</accession>
<dbReference type="Pfam" id="PF20582">
    <property type="entry name" value="UPF0758_N"/>
    <property type="match status" value="1"/>
</dbReference>
<keyword evidence="2" id="KW-0479">Metal-binding</keyword>
<dbReference type="NCBIfam" id="NF000642">
    <property type="entry name" value="PRK00024.1"/>
    <property type="match status" value="1"/>
</dbReference>
<reference evidence="8 9" key="1">
    <citation type="submission" date="2017-09" db="EMBL/GenBank/DDBJ databases">
        <title>Depth-based differentiation of microbial function through sediment-hosted aquifers and enrichment of novel symbionts in the deep terrestrial subsurface.</title>
        <authorList>
            <person name="Probst A.J."/>
            <person name="Ladd B."/>
            <person name="Jarett J.K."/>
            <person name="Geller-Mcgrath D.E."/>
            <person name="Sieber C.M."/>
            <person name="Emerson J.B."/>
            <person name="Anantharaman K."/>
            <person name="Thomas B.C."/>
            <person name="Malmstrom R."/>
            <person name="Stieglmeier M."/>
            <person name="Klingl A."/>
            <person name="Woyke T."/>
            <person name="Ryan C.M."/>
            <person name="Banfield J.F."/>
        </authorList>
    </citation>
    <scope>NUCLEOTIDE SEQUENCE [LARGE SCALE GENOMIC DNA]</scope>
    <source>
        <strain evidence="8">CG23_combo_of_CG06-09_8_20_14_all_49_15</strain>
    </source>
</reference>
<dbReference type="CDD" id="cd08071">
    <property type="entry name" value="MPN_DUF2466"/>
    <property type="match status" value="1"/>
</dbReference>
<dbReference type="GO" id="GO:0006508">
    <property type="term" value="P:proteolysis"/>
    <property type="evidence" value="ECO:0007669"/>
    <property type="project" value="UniProtKB-KW"/>
</dbReference>
<dbReference type="Gene3D" id="3.40.140.10">
    <property type="entry name" value="Cytidine Deaminase, domain 2"/>
    <property type="match status" value="1"/>
</dbReference>
<evidence type="ECO:0000256" key="5">
    <source>
        <dbReference type="ARBA" id="ARBA00023049"/>
    </source>
</evidence>
<dbReference type="InterPro" id="IPR001405">
    <property type="entry name" value="UPF0758"/>
</dbReference>
<evidence type="ECO:0000256" key="6">
    <source>
        <dbReference type="RuleBase" id="RU003797"/>
    </source>
</evidence>
<dbReference type="PROSITE" id="PS50249">
    <property type="entry name" value="MPN"/>
    <property type="match status" value="1"/>
</dbReference>
<sequence>MNIKDMPAHERPREKIIERGPAGLKDKELLAIILRTGQAGKNVVELAAEILRKWPMKKLLAMKYEDMIRIRGIDSGKACALMAAFELVKRALEVEDNNLPTINSAKDAVAQLQELRTAKKEHFVVLYLNARNQLIHKETISIGTLNANLVHPREVFKPAIEHLAASIIVAHNHPSGGSEPSAADLELTKRLQEAGKLIGIEVADHLVITNKDFRSIS</sequence>
<dbReference type="InterPro" id="IPR020891">
    <property type="entry name" value="UPF0758_CS"/>
</dbReference>
<keyword evidence="5" id="KW-0482">Metalloprotease</keyword>